<accession>A0ABU7SAD4</accession>
<protein>
    <submittedName>
        <fullName evidence="2">Uncharacterized protein</fullName>
    </submittedName>
</protein>
<evidence type="ECO:0000313" key="2">
    <source>
        <dbReference type="EMBL" id="MEE6306888.1"/>
    </source>
</evidence>
<dbReference type="EMBL" id="JAZGQL010000005">
    <property type="protein sequence ID" value="MEE6306888.1"/>
    <property type="molecule type" value="Genomic_DNA"/>
</dbReference>
<name>A0ABU7SAD4_9ACTN</name>
<comment type="caution">
    <text evidence="2">The sequence shown here is derived from an EMBL/GenBank/DDBJ whole genome shotgun (WGS) entry which is preliminary data.</text>
</comment>
<feature type="compositionally biased region" description="Low complexity" evidence="1">
    <location>
        <begin position="686"/>
        <end position="699"/>
    </location>
</feature>
<evidence type="ECO:0000313" key="3">
    <source>
        <dbReference type="Proteomes" id="UP001339911"/>
    </source>
</evidence>
<dbReference type="RefSeq" id="WP_331207207.1">
    <property type="nucleotide sequence ID" value="NZ_JAZGQL010000005.1"/>
</dbReference>
<evidence type="ECO:0000256" key="1">
    <source>
        <dbReference type="SAM" id="MobiDB-lite"/>
    </source>
</evidence>
<feature type="region of interest" description="Disordered" evidence="1">
    <location>
        <begin position="820"/>
        <end position="840"/>
    </location>
</feature>
<gene>
    <name evidence="2" type="ORF">V1634_08635</name>
</gene>
<dbReference type="Proteomes" id="UP001339911">
    <property type="component" value="Unassembled WGS sequence"/>
</dbReference>
<feature type="compositionally biased region" description="Pro residues" evidence="1">
    <location>
        <begin position="491"/>
        <end position="507"/>
    </location>
</feature>
<keyword evidence="3" id="KW-1185">Reference proteome</keyword>
<feature type="region of interest" description="Disordered" evidence="1">
    <location>
        <begin position="1"/>
        <end position="44"/>
    </location>
</feature>
<organism evidence="2 3">
    <name type="scientific">Plantactinospora veratri</name>
    <dbReference type="NCBI Taxonomy" id="1436122"/>
    <lineage>
        <taxon>Bacteria</taxon>
        <taxon>Bacillati</taxon>
        <taxon>Actinomycetota</taxon>
        <taxon>Actinomycetes</taxon>
        <taxon>Micromonosporales</taxon>
        <taxon>Micromonosporaceae</taxon>
        <taxon>Plantactinospora</taxon>
    </lineage>
</organism>
<feature type="region of interest" description="Disordered" evidence="1">
    <location>
        <begin position="672"/>
        <end position="699"/>
    </location>
</feature>
<proteinExistence type="predicted"/>
<sequence>MTLRLSGGVVPGPDTRVWAAGPRGRAVAPSPELAPGSPVVSGPRSAAPEAAERAVAELGRLVTVGGVLAAGAGVDLGDGFRSARTEGAAGDRRDAVLSALLVPALGGRLGDRRAVLVALFGPDATKPLGAAAQAVLDEGRWPVLRFAVAASDVLGPEQLVRILELRAPDGVDPFPGGLPSVVGGHLTRVLREVPRPRRLALLTDLWQRVCAHGAQQVRRERLRASQGRQDRTAELTVRYRRYEEDELTERLRTELWGEPTILRAALWQPSPGYWLTRADRVLRDAMAATVLARVAVSAVDRGLDAALTAHRHEIEAAVAELSPPEASRSARRISGLTGLPARPGSYLRDILARTAPGEPPDPRWASYLGQRLARARDYGRIMLDVVAQFVTSTAGLDSASARAPLAAWAGSPLDVWRRRVGYLSPDRPADWDQQPILPSEPTPPLAERLRAAPDRTTAEVEMIGDLLWYAELADALAELNGHPAAVITPRPHVPVPDTDPPAPDEPLVPRPQSIPLAVAGAAQLVDLGGQLPPRCRSWPELVAGLSDQATIAAALTGAFTVPPPVERFDGTVLPGTDARIELARTARQLADWSDYMGNCIASPQYVEDATRGRSVLVALRAPDGRILVNAELRPSARGWRLEEIRARFNQDPDPRLRHRTSAWLADLALPEPTVPQPRRAARHDGTGAAAPRTGRRPASAVRVLRDLGRRLDEAAADTLGQPDILRAAEVLALLATRLAGAPATPPADPHDALTALRRATPGAVLQACRLALADRAGPGPVALWRASGDRPLARAVQTLAPSTVAVVSVGSTGGRTVTVGSVAPGLPRRATPPSLPAPDRLAPLLRDAPLPGSLRPVARVGHVAVARTADLVALRVRVALGTLLRQDCPELADGVRSRPHAGLLRAAALAVTSWSGLRTGGPDPGSATVRFSAERVTVVVPRRRVRVPGFPQSSLRDESWQSSWPDAVELGAVPDGFWERIAGHGLLLPSSWLAGGGWAALWSRANGPQQG</sequence>
<feature type="region of interest" description="Disordered" evidence="1">
    <location>
        <begin position="488"/>
        <end position="507"/>
    </location>
</feature>
<reference evidence="2 3" key="1">
    <citation type="submission" date="2024-01" db="EMBL/GenBank/DDBJ databases">
        <title>Genome insights into Plantactinospora veratri sp. nov.</title>
        <authorList>
            <person name="Wang L."/>
        </authorList>
    </citation>
    <scope>NUCLEOTIDE SEQUENCE [LARGE SCALE GENOMIC DNA]</scope>
    <source>
        <strain evidence="2 3">NEAU-FHS4</strain>
    </source>
</reference>